<sequence>MIPLLILAVVLFLFIRSKPLRLFLGQRKFVISGHTIVWRPFVSMVRGRGRHGLSCGRLLRFLGIPSDVGQRPETDFNATHQQSNLGLGCSAKWVAAWSDVHVQYSWLSKYRFEFGFGKAGPFLQRLAGFANDISTTISGGSTANHFCRGRRSAGQRVRLCFSNFNGISCQSLPVC</sequence>
<name>A0A517SYP2_9BACT</name>
<dbReference type="Proteomes" id="UP000315003">
    <property type="component" value="Chromosome"/>
</dbReference>
<evidence type="ECO:0000313" key="1">
    <source>
        <dbReference type="EMBL" id="QDT61212.1"/>
    </source>
</evidence>
<evidence type="ECO:0000313" key="2">
    <source>
        <dbReference type="Proteomes" id="UP000315003"/>
    </source>
</evidence>
<accession>A0A517SYP2</accession>
<gene>
    <name evidence="1" type="ORF">SV7mr_37460</name>
</gene>
<proteinExistence type="predicted"/>
<reference evidence="1 2" key="1">
    <citation type="submission" date="2019-02" db="EMBL/GenBank/DDBJ databases">
        <title>Deep-cultivation of Planctomycetes and their phenomic and genomic characterization uncovers novel biology.</title>
        <authorList>
            <person name="Wiegand S."/>
            <person name="Jogler M."/>
            <person name="Boedeker C."/>
            <person name="Pinto D."/>
            <person name="Vollmers J."/>
            <person name="Rivas-Marin E."/>
            <person name="Kohn T."/>
            <person name="Peeters S.H."/>
            <person name="Heuer A."/>
            <person name="Rast P."/>
            <person name="Oberbeckmann S."/>
            <person name="Bunk B."/>
            <person name="Jeske O."/>
            <person name="Meyerdierks A."/>
            <person name="Storesund J.E."/>
            <person name="Kallscheuer N."/>
            <person name="Luecker S."/>
            <person name="Lage O.M."/>
            <person name="Pohl T."/>
            <person name="Merkel B.J."/>
            <person name="Hornburger P."/>
            <person name="Mueller R.-W."/>
            <person name="Bruemmer F."/>
            <person name="Labrenz M."/>
            <person name="Spormann A.M."/>
            <person name="Op den Camp H."/>
            <person name="Overmann J."/>
            <person name="Amann R."/>
            <person name="Jetten M.S.M."/>
            <person name="Mascher T."/>
            <person name="Medema M.H."/>
            <person name="Devos D.P."/>
            <person name="Kaster A.-K."/>
            <person name="Ovreas L."/>
            <person name="Rohde M."/>
            <person name="Galperin M.Y."/>
            <person name="Jogler C."/>
        </authorList>
    </citation>
    <scope>NUCLEOTIDE SEQUENCE [LARGE SCALE GENOMIC DNA]</scope>
    <source>
        <strain evidence="1 2">SV_7m_r</strain>
    </source>
</reference>
<protein>
    <submittedName>
        <fullName evidence="1">Uncharacterized protein</fullName>
    </submittedName>
</protein>
<dbReference type="EMBL" id="CP036272">
    <property type="protein sequence ID" value="QDT61212.1"/>
    <property type="molecule type" value="Genomic_DNA"/>
</dbReference>
<dbReference type="AlphaFoldDB" id="A0A517SYP2"/>
<organism evidence="1 2">
    <name type="scientific">Stieleria bergensis</name>
    <dbReference type="NCBI Taxonomy" id="2528025"/>
    <lineage>
        <taxon>Bacteria</taxon>
        <taxon>Pseudomonadati</taxon>
        <taxon>Planctomycetota</taxon>
        <taxon>Planctomycetia</taxon>
        <taxon>Pirellulales</taxon>
        <taxon>Pirellulaceae</taxon>
        <taxon>Stieleria</taxon>
    </lineage>
</organism>
<keyword evidence="2" id="KW-1185">Reference proteome</keyword>